<dbReference type="GeneID" id="66054287"/>
<feature type="compositionally biased region" description="Pro residues" evidence="1">
    <location>
        <begin position="745"/>
        <end position="757"/>
    </location>
</feature>
<dbReference type="GO" id="GO:0005737">
    <property type="term" value="C:cytoplasm"/>
    <property type="evidence" value="ECO:0000318"/>
    <property type="project" value="GO_Central"/>
</dbReference>
<name>A0A2K3DGB3_CHLRE</name>
<feature type="compositionally biased region" description="Acidic residues" evidence="1">
    <location>
        <begin position="808"/>
        <end position="824"/>
    </location>
</feature>
<reference evidence="2 3" key="1">
    <citation type="journal article" date="2007" name="Science">
        <title>The Chlamydomonas genome reveals the evolution of key animal and plant functions.</title>
        <authorList>
            <person name="Merchant S.S."/>
            <person name="Prochnik S.E."/>
            <person name="Vallon O."/>
            <person name="Harris E.H."/>
            <person name="Karpowicz S.J."/>
            <person name="Witman G.B."/>
            <person name="Terry A."/>
            <person name="Salamov A."/>
            <person name="Fritz-Laylin L.K."/>
            <person name="Marechal-Drouard L."/>
            <person name="Marshall W.F."/>
            <person name="Qu L.H."/>
            <person name="Nelson D.R."/>
            <person name="Sanderfoot A.A."/>
            <person name="Spalding M.H."/>
            <person name="Kapitonov V.V."/>
            <person name="Ren Q."/>
            <person name="Ferris P."/>
            <person name="Lindquist E."/>
            <person name="Shapiro H."/>
            <person name="Lucas S.M."/>
            <person name="Grimwood J."/>
            <person name="Schmutz J."/>
            <person name="Cardol P."/>
            <person name="Cerutti H."/>
            <person name="Chanfreau G."/>
            <person name="Chen C.L."/>
            <person name="Cognat V."/>
            <person name="Croft M.T."/>
            <person name="Dent R."/>
            <person name="Dutcher S."/>
            <person name="Fernandez E."/>
            <person name="Fukuzawa H."/>
            <person name="Gonzalez-Ballester D."/>
            <person name="Gonzalez-Halphen D."/>
            <person name="Hallmann A."/>
            <person name="Hanikenne M."/>
            <person name="Hippler M."/>
            <person name="Inwood W."/>
            <person name="Jabbari K."/>
            <person name="Kalanon M."/>
            <person name="Kuras R."/>
            <person name="Lefebvre P.A."/>
            <person name="Lemaire S.D."/>
            <person name="Lobanov A.V."/>
            <person name="Lohr M."/>
            <person name="Manuell A."/>
            <person name="Meier I."/>
            <person name="Mets L."/>
            <person name="Mittag M."/>
            <person name="Mittelmeier T."/>
            <person name="Moroney J.V."/>
            <person name="Moseley J."/>
            <person name="Napoli C."/>
            <person name="Nedelcu A.M."/>
            <person name="Niyogi K."/>
            <person name="Novoselov S.V."/>
            <person name="Paulsen I.T."/>
            <person name="Pazour G."/>
            <person name="Purton S."/>
            <person name="Ral J.P."/>
            <person name="Riano-Pachon D.M."/>
            <person name="Riekhof W."/>
            <person name="Rymarquis L."/>
            <person name="Schroda M."/>
            <person name="Stern D."/>
            <person name="Umen J."/>
            <person name="Willows R."/>
            <person name="Wilson N."/>
            <person name="Zimmer S.L."/>
            <person name="Allmer J."/>
            <person name="Balk J."/>
            <person name="Bisova K."/>
            <person name="Chen C.J."/>
            <person name="Elias M."/>
            <person name="Gendler K."/>
            <person name="Hauser C."/>
            <person name="Lamb M.R."/>
            <person name="Ledford H."/>
            <person name="Long J.C."/>
            <person name="Minagawa J."/>
            <person name="Page M.D."/>
            <person name="Pan J."/>
            <person name="Pootakham W."/>
            <person name="Roje S."/>
            <person name="Rose A."/>
            <person name="Stahlberg E."/>
            <person name="Terauchi A.M."/>
            <person name="Yang P."/>
            <person name="Ball S."/>
            <person name="Bowler C."/>
            <person name="Dieckmann C.L."/>
            <person name="Gladyshev V.N."/>
            <person name="Green P."/>
            <person name="Jorgensen R."/>
            <person name="Mayfield S."/>
            <person name="Mueller-Roeber B."/>
            <person name="Rajamani S."/>
            <person name="Sayre R.T."/>
            <person name="Brokstein P."/>
            <person name="Dubchak I."/>
            <person name="Goodstein D."/>
            <person name="Hornick L."/>
            <person name="Huang Y.W."/>
            <person name="Jhaveri J."/>
            <person name="Luo Y."/>
            <person name="Martinez D."/>
            <person name="Ngau W.C."/>
            <person name="Otillar B."/>
            <person name="Poliakov A."/>
            <person name="Porter A."/>
            <person name="Szajkowski L."/>
            <person name="Werner G."/>
            <person name="Zhou K."/>
            <person name="Grigoriev I.V."/>
            <person name="Rokhsar D.S."/>
            <person name="Grossman A.R."/>
        </authorList>
    </citation>
    <scope>NUCLEOTIDE SEQUENCE [LARGE SCALE GENOMIC DNA]</scope>
    <source>
        <strain evidence="3">CC-503</strain>
    </source>
</reference>
<dbReference type="KEGG" id="cre:CHLRE_08g358751v5"/>
<evidence type="ECO:0000313" key="3">
    <source>
        <dbReference type="Proteomes" id="UP000006906"/>
    </source>
</evidence>
<evidence type="ECO:0000313" key="2">
    <source>
        <dbReference type="EMBL" id="PNW79580.1"/>
    </source>
</evidence>
<feature type="compositionally biased region" description="Low complexity" evidence="1">
    <location>
        <begin position="693"/>
        <end position="726"/>
    </location>
</feature>
<dbReference type="OrthoDB" id="432970at2759"/>
<feature type="region of interest" description="Disordered" evidence="1">
    <location>
        <begin position="630"/>
        <end position="654"/>
    </location>
</feature>
<feature type="region of interest" description="Disordered" evidence="1">
    <location>
        <begin position="693"/>
        <end position="824"/>
    </location>
</feature>
<dbReference type="AlphaFoldDB" id="A0A2K3DGB3"/>
<accession>A0A2K3DGB3</accession>
<feature type="region of interest" description="Disordered" evidence="1">
    <location>
        <begin position="481"/>
        <end position="507"/>
    </location>
</feature>
<feature type="compositionally biased region" description="Low complexity" evidence="1">
    <location>
        <begin position="758"/>
        <end position="784"/>
    </location>
</feature>
<dbReference type="Gramene" id="PNW79580">
    <property type="protein sequence ID" value="PNW79580"/>
    <property type="gene ID" value="CHLRE_08g358751v5"/>
</dbReference>
<evidence type="ECO:0000256" key="1">
    <source>
        <dbReference type="SAM" id="MobiDB-lite"/>
    </source>
</evidence>
<feature type="compositionally biased region" description="Low complexity" evidence="1">
    <location>
        <begin position="485"/>
        <end position="503"/>
    </location>
</feature>
<dbReference type="PANTHER" id="PTHR13244:SF7">
    <property type="entry name" value="ZINC FINGER MYND DOMAIN-CONTAINING PROTEIN 10"/>
    <property type="match status" value="1"/>
</dbReference>
<sequence>MDSIEQLLQRGQQAQGGGVSQAPLSATEAEHIINQLQPLGIEDVGSNKWHQQHEWIERLNLQAHYNAQTNSDEFVVELLVSLDKLQVLVHDLLVMEAWKEHVYPLLAGHLAEHVDSVSAYVLLYHEVAVANLLQVCLYHSHAAESLSEDFGLEVADWCYRRLTRLVAEGHRLAEHRERTAEQMLAMTKLEEQEEKRRETEWGVLMCGLNITRYVTDALPRMPLGALTRAVSVNDTLMALLPLLDRPPWVRTRQPLDPKTGAKGRPVLEKWVGNRWAVVPPADRLKITQTDGQVWLAVTNLLVEPRCRARYALDEYRRERLLGLKRHLNELMFDQLPVLKDLQRSLDELALGATPDQAGSGRAAALILEAVPVVREALLRGKNWRQVADAAVKQHFSGEAARRMARERMEAMLKHLDFMCEMEPAAPEAASSVAAAANGGGGGGGAAPPPVKVCTWRKVHDSGGGVFESWYDFAMALDDSRPPEPVEVAAPAGSSGSSSSSGSSKTAPVAVQGLRYRLKPLELDDTRPLPANGKASVRWGDLAAEALLSLPELPTRDSGEGAAVLWVTVGLLAVDGLALQVKLKKAPKPKERDRVAGVWYAYHPVAGALTVLQDFAPGAAAAGAAAAGAGTAAAPKPAPGAGSSSSGGGAGGKAGAAAAAPAAAAAKPLVQVLQEPAGKAAPAPKAAAALSATAATASSSAAAAPSAGPAAAPAKTSPAAAPAAKPSPAAPAPAPAAPKITELTSPVPPPQAPQPAVPAAPQAATATATAASTSSSSSRTPAPVSIPDAAGMGSQQQHEEPPLSPLAGDDVDDDDEDSPGLDDPE</sequence>
<dbReference type="InterPro" id="IPR052298">
    <property type="entry name" value="ZMYND10"/>
</dbReference>
<dbReference type="RefSeq" id="XP_042921771.1">
    <property type="nucleotide sequence ID" value="XM_043064770.1"/>
</dbReference>
<keyword evidence="3" id="KW-1185">Reference proteome</keyword>
<proteinExistence type="predicted"/>
<dbReference type="STRING" id="3055.A0A2K3DGB3"/>
<dbReference type="EMBL" id="CM008969">
    <property type="protein sequence ID" value="PNW79580.1"/>
    <property type="molecule type" value="Genomic_DNA"/>
</dbReference>
<feature type="compositionally biased region" description="Gly residues" evidence="1">
    <location>
        <begin position="644"/>
        <end position="653"/>
    </location>
</feature>
<dbReference type="Proteomes" id="UP000006906">
    <property type="component" value="Chromosome 8"/>
</dbReference>
<gene>
    <name evidence="2" type="ORF">CHLRE_08g358751v5</name>
</gene>
<protein>
    <submittedName>
        <fullName evidence="2">Uncharacterized protein</fullName>
    </submittedName>
</protein>
<organism evidence="2 3">
    <name type="scientific">Chlamydomonas reinhardtii</name>
    <name type="common">Chlamydomonas smithii</name>
    <dbReference type="NCBI Taxonomy" id="3055"/>
    <lineage>
        <taxon>Eukaryota</taxon>
        <taxon>Viridiplantae</taxon>
        <taxon>Chlorophyta</taxon>
        <taxon>core chlorophytes</taxon>
        <taxon>Chlorophyceae</taxon>
        <taxon>CS clade</taxon>
        <taxon>Chlamydomonadales</taxon>
        <taxon>Chlamydomonadaceae</taxon>
        <taxon>Chlamydomonas</taxon>
    </lineage>
</organism>
<dbReference type="InParanoid" id="A0A2K3DGB3"/>
<feature type="compositionally biased region" description="Low complexity" evidence="1">
    <location>
        <begin position="630"/>
        <end position="643"/>
    </location>
</feature>
<dbReference type="PANTHER" id="PTHR13244">
    <property type="entry name" value="ZINC FINGER MYND DOMAIN CONTAINING PROTEIN 10"/>
    <property type="match status" value="1"/>
</dbReference>